<dbReference type="EMBL" id="CAJVQB010014278">
    <property type="protein sequence ID" value="CAG8767433.1"/>
    <property type="molecule type" value="Genomic_DNA"/>
</dbReference>
<protein>
    <submittedName>
        <fullName evidence="1">29375_t:CDS:1</fullName>
    </submittedName>
</protein>
<feature type="non-terminal residue" evidence="1">
    <location>
        <position position="48"/>
    </location>
</feature>
<dbReference type="SUPFAM" id="SSF48452">
    <property type="entry name" value="TPR-like"/>
    <property type="match status" value="1"/>
</dbReference>
<comment type="caution">
    <text evidence="1">The sequence shown here is derived from an EMBL/GenBank/DDBJ whole genome shotgun (WGS) entry which is preliminary data.</text>
</comment>
<reference evidence="1 2" key="1">
    <citation type="submission" date="2021-06" db="EMBL/GenBank/DDBJ databases">
        <authorList>
            <person name="Kallberg Y."/>
            <person name="Tangrot J."/>
            <person name="Rosling A."/>
        </authorList>
    </citation>
    <scope>NUCLEOTIDE SEQUENCE [LARGE SCALE GENOMIC DNA]</scope>
    <source>
        <strain evidence="1 2">120-4 pot B 10/14</strain>
    </source>
</reference>
<proteinExistence type="predicted"/>
<dbReference type="InterPro" id="IPR011990">
    <property type="entry name" value="TPR-like_helical_dom_sf"/>
</dbReference>
<gene>
    <name evidence="1" type="ORF">GMARGA_LOCUS18148</name>
</gene>
<name>A0ABN7VG66_GIGMA</name>
<dbReference type="Proteomes" id="UP000789901">
    <property type="component" value="Unassembled WGS sequence"/>
</dbReference>
<organism evidence="1 2">
    <name type="scientific">Gigaspora margarita</name>
    <dbReference type="NCBI Taxonomy" id="4874"/>
    <lineage>
        <taxon>Eukaryota</taxon>
        <taxon>Fungi</taxon>
        <taxon>Fungi incertae sedis</taxon>
        <taxon>Mucoromycota</taxon>
        <taxon>Glomeromycotina</taxon>
        <taxon>Glomeromycetes</taxon>
        <taxon>Diversisporales</taxon>
        <taxon>Gigasporaceae</taxon>
        <taxon>Gigaspora</taxon>
    </lineage>
</organism>
<dbReference type="Gene3D" id="1.25.40.10">
    <property type="entry name" value="Tetratricopeptide repeat domain"/>
    <property type="match status" value="1"/>
</dbReference>
<sequence>MEIKPNNIFALGRRMECYRNFGEIDKALLDANELLKINPDCFMTLSVR</sequence>
<accession>A0ABN7VG66</accession>
<keyword evidence="2" id="KW-1185">Reference proteome</keyword>
<evidence type="ECO:0000313" key="2">
    <source>
        <dbReference type="Proteomes" id="UP000789901"/>
    </source>
</evidence>
<evidence type="ECO:0000313" key="1">
    <source>
        <dbReference type="EMBL" id="CAG8767433.1"/>
    </source>
</evidence>